<dbReference type="Gene3D" id="1.10.10.60">
    <property type="entry name" value="Homeodomain-like"/>
    <property type="match status" value="1"/>
</dbReference>
<comment type="function">
    <text evidence="10">Transcription factor.</text>
</comment>
<feature type="domain" description="Homeobox" evidence="13">
    <location>
        <begin position="71"/>
        <end position="131"/>
    </location>
</feature>
<feature type="region of interest" description="Disordered" evidence="12">
    <location>
        <begin position="40"/>
        <end position="82"/>
    </location>
</feature>
<evidence type="ECO:0000256" key="3">
    <source>
        <dbReference type="ARBA" id="ARBA00023125"/>
    </source>
</evidence>
<organism evidence="14 15">
    <name type="scientific">Kalanchoe fedtschenkoi</name>
    <name type="common">Lavender scallops</name>
    <name type="synonym">South American air plant</name>
    <dbReference type="NCBI Taxonomy" id="63787"/>
    <lineage>
        <taxon>Eukaryota</taxon>
        <taxon>Viridiplantae</taxon>
        <taxon>Streptophyta</taxon>
        <taxon>Embryophyta</taxon>
        <taxon>Tracheophyta</taxon>
        <taxon>Spermatophyta</taxon>
        <taxon>Magnoliopsida</taxon>
        <taxon>eudicotyledons</taxon>
        <taxon>Gunneridae</taxon>
        <taxon>Pentapetalae</taxon>
        <taxon>Saxifragales</taxon>
        <taxon>Crassulaceae</taxon>
        <taxon>Kalanchoe</taxon>
    </lineage>
</organism>
<feature type="DNA-binding region" description="Homeobox" evidence="8">
    <location>
        <begin position="73"/>
        <end position="132"/>
    </location>
</feature>
<evidence type="ECO:0000256" key="8">
    <source>
        <dbReference type="PROSITE-ProRule" id="PRU00108"/>
    </source>
</evidence>
<keyword evidence="4 8" id="KW-0371">Homeobox</keyword>
<evidence type="ECO:0000256" key="9">
    <source>
        <dbReference type="RuleBase" id="RU000682"/>
    </source>
</evidence>
<reference evidence="14" key="1">
    <citation type="submission" date="2021-01" db="UniProtKB">
        <authorList>
            <consortium name="EnsemblPlants"/>
        </authorList>
    </citation>
    <scope>IDENTIFICATION</scope>
</reference>
<evidence type="ECO:0000256" key="5">
    <source>
        <dbReference type="ARBA" id="ARBA00023163"/>
    </source>
</evidence>
<dbReference type="Proteomes" id="UP000594263">
    <property type="component" value="Unplaced"/>
</dbReference>
<evidence type="ECO:0000256" key="6">
    <source>
        <dbReference type="ARBA" id="ARBA00023242"/>
    </source>
</evidence>
<dbReference type="Gramene" id="Kaladp0095s0223.1.v1.1">
    <property type="protein sequence ID" value="Kaladp0095s0223.1.v1.1"/>
    <property type="gene ID" value="Kaladp0095s0223.v1.1"/>
</dbReference>
<feature type="compositionally biased region" description="Acidic residues" evidence="12">
    <location>
        <begin position="40"/>
        <end position="58"/>
    </location>
</feature>
<keyword evidence="3 8" id="KW-0238">DNA-binding</keyword>
<evidence type="ECO:0000256" key="4">
    <source>
        <dbReference type="ARBA" id="ARBA00023155"/>
    </source>
</evidence>
<keyword evidence="6 8" id="KW-0539">Nucleus</keyword>
<dbReference type="Pfam" id="PF02183">
    <property type="entry name" value="HALZ"/>
    <property type="match status" value="1"/>
</dbReference>
<dbReference type="InterPro" id="IPR045224">
    <property type="entry name" value="HDZip_class_I_plant"/>
</dbReference>
<evidence type="ECO:0000256" key="2">
    <source>
        <dbReference type="ARBA" id="ARBA00023015"/>
    </source>
</evidence>
<keyword evidence="11" id="KW-0175">Coiled coil</keyword>
<dbReference type="PANTHER" id="PTHR24326">
    <property type="entry name" value="HOMEOBOX-LEUCINE ZIPPER PROTEIN"/>
    <property type="match status" value="1"/>
</dbReference>
<dbReference type="Pfam" id="PF00046">
    <property type="entry name" value="Homeodomain"/>
    <property type="match status" value="1"/>
</dbReference>
<feature type="coiled-coil region" evidence="11">
    <location>
        <begin position="144"/>
        <end position="174"/>
    </location>
</feature>
<evidence type="ECO:0000256" key="12">
    <source>
        <dbReference type="SAM" id="MobiDB-lite"/>
    </source>
</evidence>
<dbReference type="SMART" id="SM00389">
    <property type="entry name" value="HOX"/>
    <property type="match status" value="1"/>
</dbReference>
<dbReference type="InterPro" id="IPR017970">
    <property type="entry name" value="Homeobox_CS"/>
</dbReference>
<comment type="similarity">
    <text evidence="7 10">Belongs to the HD-ZIP homeobox family. Class I subfamily.</text>
</comment>
<dbReference type="FunFam" id="1.10.10.60:FF:000144">
    <property type="entry name" value="homeobox-leucine zipper protein ATHB-6-like"/>
    <property type="match status" value="1"/>
</dbReference>
<dbReference type="InterPro" id="IPR009057">
    <property type="entry name" value="Homeodomain-like_sf"/>
</dbReference>
<dbReference type="InterPro" id="IPR000047">
    <property type="entry name" value="HTH_motif"/>
</dbReference>
<evidence type="ECO:0000313" key="15">
    <source>
        <dbReference type="Proteomes" id="UP000594263"/>
    </source>
</evidence>
<dbReference type="PRINTS" id="PR00031">
    <property type="entry name" value="HTHREPRESSR"/>
</dbReference>
<evidence type="ECO:0000313" key="14">
    <source>
        <dbReference type="EnsemblPlants" id="Kaladp0095s0223.1.v1.1"/>
    </source>
</evidence>
<evidence type="ECO:0000256" key="7">
    <source>
        <dbReference type="ARBA" id="ARBA00025748"/>
    </source>
</evidence>
<dbReference type="PROSITE" id="PS50071">
    <property type="entry name" value="HOMEOBOX_2"/>
    <property type="match status" value="1"/>
</dbReference>
<dbReference type="SUPFAM" id="SSF46689">
    <property type="entry name" value="Homeodomain-like"/>
    <property type="match status" value="1"/>
</dbReference>
<dbReference type="CDD" id="cd00086">
    <property type="entry name" value="homeodomain"/>
    <property type="match status" value="1"/>
</dbReference>
<name>A0A7N1A6A3_KALFE</name>
<dbReference type="PROSITE" id="PS00027">
    <property type="entry name" value="HOMEOBOX_1"/>
    <property type="match status" value="1"/>
</dbReference>
<evidence type="ECO:0000256" key="10">
    <source>
        <dbReference type="RuleBase" id="RU369038"/>
    </source>
</evidence>
<dbReference type="InterPro" id="IPR003106">
    <property type="entry name" value="Leu_zip_homeo"/>
</dbReference>
<sequence length="284" mass="32327">MSFFPHDFFFHPSNNEDQDHQGGMMFLKRSVSFTEMNAGFEEEEEDGVGNNQEDELSDECGGGGGGGGSGLGGGERKKRLKREQVRELERSFELGNKLDPERKLQLAKSLGLQPRQVAIWFQNRRARWKTKQLEKDYGLLKKQFASAVADNDKLQSQNKQLRQEFLKLQALRSKDSVLEGTASIKKEVPYHRTYSWSNNASENSYEMNLLDSTRTPMISMNLFPSSFNRPATISHLLETSLRSDPQPSRINQVVPDESLCNILCSMDDPTTGMWSWGEQHHFGQ</sequence>
<dbReference type="GO" id="GO:0005634">
    <property type="term" value="C:nucleus"/>
    <property type="evidence" value="ECO:0007669"/>
    <property type="project" value="UniProtKB-SubCell"/>
</dbReference>
<accession>A0A7N1A6A3</accession>
<dbReference type="PANTHER" id="PTHR24326:SF538">
    <property type="entry name" value="HOMEOBOX-LEUCINE ZIPPER PROTEIN HAT7"/>
    <property type="match status" value="1"/>
</dbReference>
<comment type="subcellular location">
    <subcellularLocation>
        <location evidence="1 8 9">Nucleus</location>
    </subcellularLocation>
</comment>
<dbReference type="OMA" id="CHEEVND"/>
<dbReference type="AlphaFoldDB" id="A0A7N1A6A3"/>
<feature type="compositionally biased region" description="Gly residues" evidence="12">
    <location>
        <begin position="60"/>
        <end position="73"/>
    </location>
</feature>
<dbReference type="GO" id="GO:0000981">
    <property type="term" value="F:DNA-binding transcription factor activity, RNA polymerase II-specific"/>
    <property type="evidence" value="ECO:0007669"/>
    <property type="project" value="UniProtKB-UniRule"/>
</dbReference>
<keyword evidence="5 10" id="KW-0804">Transcription</keyword>
<evidence type="ECO:0000256" key="1">
    <source>
        <dbReference type="ARBA" id="ARBA00004123"/>
    </source>
</evidence>
<keyword evidence="15" id="KW-1185">Reference proteome</keyword>
<evidence type="ECO:0000256" key="11">
    <source>
        <dbReference type="SAM" id="Coils"/>
    </source>
</evidence>
<proteinExistence type="inferred from homology"/>
<protein>
    <recommendedName>
        <fullName evidence="10">Homeobox-leucine zipper protein</fullName>
    </recommendedName>
    <alternativeName>
        <fullName evidence="10">HD-ZIP protein</fullName>
    </alternativeName>
    <alternativeName>
        <fullName evidence="10">Homeodomain transcription factor</fullName>
    </alternativeName>
</protein>
<dbReference type="EnsemblPlants" id="Kaladp0095s0223.1.v1.1">
    <property type="protein sequence ID" value="Kaladp0095s0223.1.v1.1"/>
    <property type="gene ID" value="Kaladp0095s0223.v1.1"/>
</dbReference>
<evidence type="ECO:0000259" key="13">
    <source>
        <dbReference type="PROSITE" id="PS50071"/>
    </source>
</evidence>
<dbReference type="GO" id="GO:0000976">
    <property type="term" value="F:transcription cis-regulatory region binding"/>
    <property type="evidence" value="ECO:0007669"/>
    <property type="project" value="UniProtKB-ARBA"/>
</dbReference>
<dbReference type="GO" id="GO:0045893">
    <property type="term" value="P:positive regulation of DNA-templated transcription"/>
    <property type="evidence" value="ECO:0007669"/>
    <property type="project" value="TreeGrafter"/>
</dbReference>
<keyword evidence="2 10" id="KW-0805">Transcription regulation</keyword>
<dbReference type="InterPro" id="IPR001356">
    <property type="entry name" value="HD"/>
</dbReference>